<evidence type="ECO:0000256" key="1">
    <source>
        <dbReference type="SAM" id="MobiDB-lite"/>
    </source>
</evidence>
<proteinExistence type="predicted"/>
<feature type="compositionally biased region" description="Low complexity" evidence="1">
    <location>
        <begin position="218"/>
        <end position="227"/>
    </location>
</feature>
<dbReference type="Proteomes" id="UP000095284">
    <property type="component" value="Unplaced"/>
</dbReference>
<name>A0A1I7RV21_BURXY</name>
<feature type="compositionally biased region" description="Low complexity" evidence="1">
    <location>
        <begin position="434"/>
        <end position="451"/>
    </location>
</feature>
<reference evidence="5" key="1">
    <citation type="submission" date="2016-11" db="UniProtKB">
        <authorList>
            <consortium name="WormBaseParasite"/>
        </authorList>
    </citation>
    <scope>IDENTIFICATION</scope>
</reference>
<accession>A0A1I7RV21</accession>
<dbReference type="SMR" id="A0A1I7RV21"/>
<feature type="compositionally biased region" description="Basic and acidic residues" evidence="1">
    <location>
        <begin position="465"/>
        <end position="501"/>
    </location>
</feature>
<feature type="compositionally biased region" description="Basic and acidic residues" evidence="1">
    <location>
        <begin position="231"/>
        <end position="242"/>
    </location>
</feature>
<gene>
    <name evidence="2" type="ORF">BXYJ_LOCUS5813</name>
</gene>
<keyword evidence="4" id="KW-1185">Reference proteome</keyword>
<feature type="compositionally biased region" description="Basic and acidic residues" evidence="1">
    <location>
        <begin position="355"/>
        <end position="381"/>
    </location>
</feature>
<evidence type="ECO:0000313" key="4">
    <source>
        <dbReference type="Proteomes" id="UP000659654"/>
    </source>
</evidence>
<dbReference type="EMBL" id="CAJFDI010000003">
    <property type="protein sequence ID" value="CAD5219707.1"/>
    <property type="molecule type" value="Genomic_DNA"/>
</dbReference>
<feature type="compositionally biased region" description="Basic residues" evidence="1">
    <location>
        <begin position="205"/>
        <end position="217"/>
    </location>
</feature>
<dbReference type="Proteomes" id="UP000582659">
    <property type="component" value="Unassembled WGS sequence"/>
</dbReference>
<feature type="compositionally biased region" description="Low complexity" evidence="1">
    <location>
        <begin position="389"/>
        <end position="420"/>
    </location>
</feature>
<dbReference type="EMBL" id="CAJFCV020000003">
    <property type="protein sequence ID" value="CAG9105193.1"/>
    <property type="molecule type" value="Genomic_DNA"/>
</dbReference>
<feature type="compositionally biased region" description="Basic residues" evidence="1">
    <location>
        <begin position="69"/>
        <end position="81"/>
    </location>
</feature>
<organism evidence="3 5">
    <name type="scientific">Bursaphelenchus xylophilus</name>
    <name type="common">Pinewood nematode worm</name>
    <name type="synonym">Aphelenchoides xylophilus</name>
    <dbReference type="NCBI Taxonomy" id="6326"/>
    <lineage>
        <taxon>Eukaryota</taxon>
        <taxon>Metazoa</taxon>
        <taxon>Ecdysozoa</taxon>
        <taxon>Nematoda</taxon>
        <taxon>Chromadorea</taxon>
        <taxon>Rhabditida</taxon>
        <taxon>Tylenchina</taxon>
        <taxon>Tylenchomorpha</taxon>
        <taxon>Aphelenchoidea</taxon>
        <taxon>Aphelenchoididae</taxon>
        <taxon>Bursaphelenchus</taxon>
    </lineage>
</organism>
<dbReference type="Proteomes" id="UP000659654">
    <property type="component" value="Unassembled WGS sequence"/>
</dbReference>
<sequence>MAPKSSQNLKKKASQKPTKSGSQSSLSSKSSKSPKNSAKTASRKSSKKSKKAEKNTKNGGKKGFFSCCCKKKKVPPNHPKNKVPAPPSLRDPRQRINPPAKLSKPSPSFSSSSDSSGLKKIKPKVDSNVSSLNDDFLNAHHAPLEVMEPDKISTCGPKDKSSSKNKSLAKGGKCKRGSAEKLKRSEKKSAEDLDKTKGKSERVEKTKKKLVEKRKKSSSSSSINSGTGKKGGGDGDKRKKDSDSDEEPVATTNSDQWKPDEDSPGGDATDRTEEPKVPVKKKPKAEVTIVKKRPRHAEGKVEMLDIRIRETDKGIHEDINFVTSCGTSAKKEKSKKPGKIEQVEPTQGEDEETEGEKQDKFEPVPKIELEGTQQDDDKLLDIDEEPDTADSSATKSSSYTSATPSTTISTSDVSDLATPKPSDKAAKKPKSKPKSSTGASSKTSSTTAKTSSSDDQKKEAKKPKKPVEKPTKPAEKPTADEKTPKSDSKPASKSASEDKSKAQPSSDSSEISDNGPVSPTTENILNDVCEQLKDRKRLQQLMQVCRKYAKTPEKADEEFVKNVKEILADIVKDQRNKGKKSKPPSRRSKRYIFDEKSMLGADGMANAQKDAEDMMVEVVGLMYFLSAECRNDYMTLVQEIYISVYHVRKWLAEKDAKNLWPQIVEATYVMERARNFHKLLREFHLYLVEQNKASG</sequence>
<feature type="compositionally biased region" description="Basic and acidic residues" evidence="1">
    <location>
        <begin position="177"/>
        <end position="204"/>
    </location>
</feature>
<feature type="region of interest" description="Disordered" evidence="1">
    <location>
        <begin position="1"/>
        <end position="522"/>
    </location>
</feature>
<dbReference type="OrthoDB" id="10641492at2759"/>
<evidence type="ECO:0000313" key="2">
    <source>
        <dbReference type="EMBL" id="CAD5219707.1"/>
    </source>
</evidence>
<feature type="compositionally biased region" description="Low complexity" evidence="1">
    <location>
        <begin position="16"/>
        <end position="40"/>
    </location>
</feature>
<feature type="compositionally biased region" description="Basic and acidic residues" evidence="1">
    <location>
        <begin position="296"/>
        <end position="319"/>
    </location>
</feature>
<dbReference type="AlphaFoldDB" id="A0A1I7RV21"/>
<evidence type="ECO:0000313" key="3">
    <source>
        <dbReference type="Proteomes" id="UP000095284"/>
    </source>
</evidence>
<reference evidence="2" key="2">
    <citation type="submission" date="2020-09" db="EMBL/GenBank/DDBJ databases">
        <authorList>
            <person name="Kikuchi T."/>
        </authorList>
    </citation>
    <scope>NUCLEOTIDE SEQUENCE</scope>
    <source>
        <strain evidence="2">Ka4C1</strain>
    </source>
</reference>
<dbReference type="WBParaSite" id="BXY_0458200.1">
    <property type="protein sequence ID" value="BXY_0458200.1"/>
    <property type="gene ID" value="BXY_0458200"/>
</dbReference>
<feature type="compositionally biased region" description="Basic and acidic residues" evidence="1">
    <location>
        <begin position="268"/>
        <end position="277"/>
    </location>
</feature>
<protein>
    <submittedName>
        <fullName evidence="2">(pine wood nematode) hypothetical protein</fullName>
    </submittedName>
</protein>
<feature type="compositionally biased region" description="Basic residues" evidence="1">
    <location>
        <begin position="41"/>
        <end position="51"/>
    </location>
</feature>
<evidence type="ECO:0000313" key="5">
    <source>
        <dbReference type="WBParaSite" id="BXY_0458200.1"/>
    </source>
</evidence>
<feature type="compositionally biased region" description="Low complexity" evidence="1">
    <location>
        <begin position="98"/>
        <end position="118"/>
    </location>
</feature>
<feature type="compositionally biased region" description="Polar residues" evidence="1">
    <location>
        <begin position="502"/>
        <end position="522"/>
    </location>
</feature>